<evidence type="ECO:0000259" key="1">
    <source>
        <dbReference type="Pfam" id="PF26337"/>
    </source>
</evidence>
<dbReference type="AlphaFoldDB" id="A0A7J5B7D4"/>
<proteinExistence type="predicted"/>
<protein>
    <recommendedName>
        <fullName evidence="1">Glucosyltransferase 3-like C-terminal domain-containing protein</fullName>
    </recommendedName>
</protein>
<dbReference type="Proteomes" id="UP000433493">
    <property type="component" value="Unassembled WGS sequence"/>
</dbReference>
<dbReference type="Pfam" id="PF26337">
    <property type="entry name" value="Gtf3_C"/>
    <property type="match status" value="1"/>
</dbReference>
<evidence type="ECO:0000313" key="3">
    <source>
        <dbReference type="Proteomes" id="UP000433493"/>
    </source>
</evidence>
<dbReference type="InterPro" id="IPR058592">
    <property type="entry name" value="Gtf3_C"/>
</dbReference>
<gene>
    <name evidence="2" type="ORF">F8O05_14095</name>
</gene>
<dbReference type="RefSeq" id="WP_158053388.1">
    <property type="nucleotide sequence ID" value="NZ_WBKB01000012.1"/>
</dbReference>
<dbReference type="OrthoDB" id="4961579at2"/>
<reference evidence="2 3" key="1">
    <citation type="submission" date="2019-09" db="EMBL/GenBank/DDBJ databases">
        <title>Phylogeny of genus Pseudoclavibacter and closely related genus.</title>
        <authorList>
            <person name="Li Y."/>
        </authorList>
    </citation>
    <scope>NUCLEOTIDE SEQUENCE [LARGE SCALE GENOMIC DNA]</scope>
    <source>
        <strain evidence="2 3">KCTC 13959</strain>
    </source>
</reference>
<sequence length="676" mass="74299">MAWLTTSARRKFAKPANWITSVTLQKFGNQIASYFNQVIDVGGHDVVMASGLSANGIAKRHISLPFIPLLWREDLDFSRSRAIFSRRFGDLTSGAEVLFLEDDYEFDKALSKGSQSAHLLHPQFSFEGLPKLLTEGAATARIAVVYPEGSNGERIEAYEQMFNAVAAKHGASVNTIAADALFRARDLTRNRSFHETAVQRLEHATHMVLVGSSKHASSLGAYLVDTTQGDRLIAEDTIGLSRWGRQIGFKQLGRGSRLAKLLDDVLTGSLKQERSARIVETGEPIAVLRNLVEQQYPSSFEQLNVTENEGPFNVFFSTTGLEDRTDGARPQRIRNMAEALDSDTPTVRIASNVNGFRRRRDFVLDLISAGRKAEIFYGENSTSPIPSADIREELGDFLRKWREAGGRSAWFVRDLHWLDPKAGIAQAADGTDGIIANGLHELNHVGGAADLLLAPDPASVEGFKRLLAGHDAPSTPWVALPPGVAPENVLESGTLRDKRNGPTLLYAGGVGAVYAMTNLLTAMQTLVENEFFVDFVVRPGETEQLLEELASFGLAEHPRVSVSTNSLDVYLPSSELTIGAVLLDSEYARFSFPYKTISMIEKGFPVITYSDMAIAAFVEHNMVGAATQRDTDSLVETLERMSNTDYQAAISAARESESWSARVQQVKQFLDNIVER</sequence>
<evidence type="ECO:0000313" key="2">
    <source>
        <dbReference type="EMBL" id="KAB1640827.1"/>
    </source>
</evidence>
<accession>A0A7J5B7D4</accession>
<dbReference type="EMBL" id="WBKB01000012">
    <property type="protein sequence ID" value="KAB1640827.1"/>
    <property type="molecule type" value="Genomic_DNA"/>
</dbReference>
<dbReference type="Gene3D" id="3.40.50.2000">
    <property type="entry name" value="Glycogen Phosphorylase B"/>
    <property type="match status" value="1"/>
</dbReference>
<keyword evidence="3" id="KW-1185">Reference proteome</keyword>
<comment type="caution">
    <text evidence="2">The sequence shown here is derived from an EMBL/GenBank/DDBJ whole genome shotgun (WGS) entry which is preliminary data.</text>
</comment>
<organism evidence="2 3">
    <name type="scientific">Gulosibacter chungangensis</name>
    <dbReference type="NCBI Taxonomy" id="979746"/>
    <lineage>
        <taxon>Bacteria</taxon>
        <taxon>Bacillati</taxon>
        <taxon>Actinomycetota</taxon>
        <taxon>Actinomycetes</taxon>
        <taxon>Micrococcales</taxon>
        <taxon>Microbacteriaceae</taxon>
        <taxon>Gulosibacter</taxon>
    </lineage>
</organism>
<name>A0A7J5B7D4_9MICO</name>
<feature type="domain" description="Glucosyltransferase 3-like C-terminal" evidence="1">
    <location>
        <begin position="585"/>
        <end position="655"/>
    </location>
</feature>